<reference evidence="3 4" key="1">
    <citation type="submission" date="2019-12" db="EMBL/GenBank/DDBJ databases">
        <authorList>
            <person name="Huq M.A."/>
        </authorList>
    </citation>
    <scope>NUCLEOTIDE SEQUENCE [LARGE SCALE GENOMIC DNA]</scope>
    <source>
        <strain evidence="3 4">MAH-20</strain>
    </source>
</reference>
<dbReference type="Proteomes" id="UP000441389">
    <property type="component" value="Unassembled WGS sequence"/>
</dbReference>
<proteinExistence type="predicted"/>
<feature type="domain" description="Glycosyltransferase subfamily 4-like N-terminal" evidence="2">
    <location>
        <begin position="72"/>
        <end position="188"/>
    </location>
</feature>
<gene>
    <name evidence="3" type="ORF">GON01_04305</name>
</gene>
<protein>
    <submittedName>
        <fullName evidence="3">Glycosyltransferase</fullName>
    </submittedName>
</protein>
<dbReference type="InterPro" id="IPR028098">
    <property type="entry name" value="Glyco_trans_4-like_N"/>
</dbReference>
<dbReference type="Pfam" id="PF13692">
    <property type="entry name" value="Glyco_trans_1_4"/>
    <property type="match status" value="1"/>
</dbReference>
<evidence type="ECO:0000259" key="2">
    <source>
        <dbReference type="Pfam" id="PF13579"/>
    </source>
</evidence>
<dbReference type="CDD" id="cd03801">
    <property type="entry name" value="GT4_PimA-like"/>
    <property type="match status" value="1"/>
</dbReference>
<keyword evidence="4" id="KW-1185">Reference proteome</keyword>
<dbReference type="PANTHER" id="PTHR12526:SF637">
    <property type="entry name" value="GLYCOSYLTRANSFERASE EPSF-RELATED"/>
    <property type="match status" value="1"/>
</dbReference>
<dbReference type="GO" id="GO:0016757">
    <property type="term" value="F:glycosyltransferase activity"/>
    <property type="evidence" value="ECO:0007669"/>
    <property type="project" value="UniProtKB-ARBA"/>
</dbReference>
<keyword evidence="3" id="KW-0808">Transferase</keyword>
<evidence type="ECO:0000313" key="3">
    <source>
        <dbReference type="EMBL" id="MVO77161.1"/>
    </source>
</evidence>
<dbReference type="AlphaFoldDB" id="A0A6I4J0L3"/>
<dbReference type="EMBL" id="WQMS01000006">
    <property type="protein sequence ID" value="MVO77161.1"/>
    <property type="molecule type" value="Genomic_DNA"/>
</dbReference>
<sequence length="414" mass="44653">MECGVTVQKLRVALVSASDPSSTAGFSGTLLSAYRALQPQFEALVPIHVDLLLKVSAKLSGLRRRLTGRHANYYFHPLFSAVAARLVGRAVRAARPDVIVCVAASSVLSRLKTDVPIVYCTDGTFQSLTRLYPKWRGLPRWNVENGNTAEARSLDRASAIVVSSNWARDSAVDDYGIDPAKIAILPYGPNLRADLLPPAEPPVIGDPARELQLLYVGLDWQRKGGDFAVDVVRLLNEMGCATRLNLVGRVPDRVAALPFVTWHGSLNKDVPAEAERMADIYRHAHMFILPTIADATPVVFSEAAAFALPAITFDVGGVASAVPHGRSGLVFPMGTDPATVARDIADIVARGDRLAALRASSYSWSRDVANWSHWGAAVAELALEAYRRARPGEAVSGEDEDERPSAAAFALARK</sequence>
<evidence type="ECO:0000256" key="1">
    <source>
        <dbReference type="SAM" id="MobiDB-lite"/>
    </source>
</evidence>
<dbReference type="Gene3D" id="3.40.50.2000">
    <property type="entry name" value="Glycogen Phosphorylase B"/>
    <property type="match status" value="2"/>
</dbReference>
<evidence type="ECO:0000313" key="4">
    <source>
        <dbReference type="Proteomes" id="UP000441389"/>
    </source>
</evidence>
<accession>A0A6I4J0L3</accession>
<organism evidence="3 4">
    <name type="scientific">Sphingomonas horti</name>
    <dbReference type="NCBI Taxonomy" id="2682842"/>
    <lineage>
        <taxon>Bacteria</taxon>
        <taxon>Pseudomonadati</taxon>
        <taxon>Pseudomonadota</taxon>
        <taxon>Alphaproteobacteria</taxon>
        <taxon>Sphingomonadales</taxon>
        <taxon>Sphingomonadaceae</taxon>
        <taxon>Sphingomonas</taxon>
    </lineage>
</organism>
<comment type="caution">
    <text evidence="3">The sequence shown here is derived from an EMBL/GenBank/DDBJ whole genome shotgun (WGS) entry which is preliminary data.</text>
</comment>
<dbReference type="SUPFAM" id="SSF53756">
    <property type="entry name" value="UDP-Glycosyltransferase/glycogen phosphorylase"/>
    <property type="match status" value="1"/>
</dbReference>
<feature type="region of interest" description="Disordered" evidence="1">
    <location>
        <begin position="392"/>
        <end position="414"/>
    </location>
</feature>
<dbReference type="PANTHER" id="PTHR12526">
    <property type="entry name" value="GLYCOSYLTRANSFERASE"/>
    <property type="match status" value="1"/>
</dbReference>
<name>A0A6I4J0L3_9SPHN</name>
<dbReference type="Pfam" id="PF13579">
    <property type="entry name" value="Glyco_trans_4_4"/>
    <property type="match status" value="1"/>
</dbReference>